<sequence length="102" mass="10590">MLFAAACWLLAVITGVGAVVLAAAGVMSSDPCRPDDTAFICTDAGQSLAWWLPLAGWAASVLLAWMIVARAGRRSGLRSVGPATGLVLYSGVVAVEWCLVIR</sequence>
<keyword evidence="1" id="KW-1133">Transmembrane helix</keyword>
<dbReference type="AlphaFoldDB" id="A0A1K1T7Q4"/>
<keyword evidence="1" id="KW-0472">Membrane</keyword>
<evidence type="ECO:0000313" key="3">
    <source>
        <dbReference type="Proteomes" id="UP000182740"/>
    </source>
</evidence>
<dbReference type="RefSeq" id="WP_072481391.1">
    <property type="nucleotide sequence ID" value="NZ_FPJG01000006.1"/>
</dbReference>
<keyword evidence="1" id="KW-0812">Transmembrane</keyword>
<evidence type="ECO:0000256" key="1">
    <source>
        <dbReference type="SAM" id="Phobius"/>
    </source>
</evidence>
<organism evidence="2 3">
    <name type="scientific">Amycolatopsis australiensis</name>
    <dbReference type="NCBI Taxonomy" id="546364"/>
    <lineage>
        <taxon>Bacteria</taxon>
        <taxon>Bacillati</taxon>
        <taxon>Actinomycetota</taxon>
        <taxon>Actinomycetes</taxon>
        <taxon>Pseudonocardiales</taxon>
        <taxon>Pseudonocardiaceae</taxon>
        <taxon>Amycolatopsis</taxon>
    </lineage>
</organism>
<dbReference type="OrthoDB" id="3624177at2"/>
<evidence type="ECO:0000313" key="2">
    <source>
        <dbReference type="EMBL" id="SFW92061.1"/>
    </source>
</evidence>
<dbReference type="Proteomes" id="UP000182740">
    <property type="component" value="Unassembled WGS sequence"/>
</dbReference>
<gene>
    <name evidence="2" type="ORF">SAMN04489730_8360</name>
</gene>
<proteinExistence type="predicted"/>
<dbReference type="EMBL" id="FPJG01000006">
    <property type="protein sequence ID" value="SFW92061.1"/>
    <property type="molecule type" value="Genomic_DNA"/>
</dbReference>
<feature type="transmembrane region" description="Helical" evidence="1">
    <location>
        <begin position="48"/>
        <end position="68"/>
    </location>
</feature>
<accession>A0A1K1T7Q4</accession>
<keyword evidence="3" id="KW-1185">Reference proteome</keyword>
<protein>
    <recommendedName>
        <fullName evidence="4">Integral membrane protein</fullName>
    </recommendedName>
</protein>
<evidence type="ECO:0008006" key="4">
    <source>
        <dbReference type="Google" id="ProtNLM"/>
    </source>
</evidence>
<reference evidence="3" key="1">
    <citation type="submission" date="2016-11" db="EMBL/GenBank/DDBJ databases">
        <authorList>
            <person name="Varghese N."/>
            <person name="Submissions S."/>
        </authorList>
    </citation>
    <scope>NUCLEOTIDE SEQUENCE [LARGE SCALE GENOMIC DNA]</scope>
    <source>
        <strain evidence="3">DSM 44671</strain>
    </source>
</reference>
<name>A0A1K1T7Q4_9PSEU</name>